<dbReference type="GO" id="GO:0030422">
    <property type="term" value="P:siRNA processing"/>
    <property type="evidence" value="ECO:0007669"/>
    <property type="project" value="TreeGrafter"/>
</dbReference>
<evidence type="ECO:0000256" key="1">
    <source>
        <dbReference type="RuleBase" id="RU363098"/>
    </source>
</evidence>
<dbReference type="OrthoDB" id="6513042at2759"/>
<evidence type="ECO:0000313" key="4">
    <source>
        <dbReference type="EMBL" id="KAJ4365647.1"/>
    </source>
</evidence>
<keyword evidence="1" id="KW-0548">Nucleotidyltransferase</keyword>
<feature type="domain" description="RdRP-like PH" evidence="3">
    <location>
        <begin position="159"/>
        <end position="347"/>
    </location>
</feature>
<gene>
    <name evidence="4" type="ORF">N0V83_008267</name>
</gene>
<dbReference type="Pfam" id="PF25358">
    <property type="entry name" value="PH_fung_RdRP"/>
    <property type="match status" value="1"/>
</dbReference>
<dbReference type="InterPro" id="IPR007855">
    <property type="entry name" value="RDRP"/>
</dbReference>
<dbReference type="GO" id="GO:0003723">
    <property type="term" value="F:RNA binding"/>
    <property type="evidence" value="ECO:0007669"/>
    <property type="project" value="UniProtKB-KW"/>
</dbReference>
<proteinExistence type="inferred from homology"/>
<feature type="domain" description="RDRP core" evidence="2">
    <location>
        <begin position="485"/>
        <end position="1092"/>
    </location>
</feature>
<keyword evidence="1" id="KW-0694">RNA-binding</keyword>
<keyword evidence="1" id="KW-0696">RNA-directed RNA polymerase</keyword>
<reference evidence="4" key="1">
    <citation type="submission" date="2022-10" db="EMBL/GenBank/DDBJ databases">
        <title>Tapping the CABI collections for fungal endophytes: first genome assemblies for Collariella, Neodidymelliopsis, Ascochyta clinopodiicola, Didymella pomorum, Didymosphaeria variabile, Neocosmospora piperis and Neocucurbitaria cava.</title>
        <authorList>
            <person name="Hill R."/>
        </authorList>
    </citation>
    <scope>NUCLEOTIDE SEQUENCE</scope>
    <source>
        <strain evidence="4">IMI 356814</strain>
    </source>
</reference>
<comment type="similarity">
    <text evidence="1">Belongs to the RdRP family.</text>
</comment>
<sequence>MDIFIQNVSHCHLGEKVEALSATKLRDDLNSMLTIPTQVPQNANHVELQLFLKDKLNQLDILAYDVYKFRAQNGRHFAILTVASVIQGNSFLQYYGSRGRQAPLKPLFFRGERLRFQRSNRPGQPEPLKIRTLQEKEETMRAKMKGQTPSAQIPRAHHSLPFQTLMTGVWDYNNQSKLFFDQKFKDMRQGYITFGSAALVIYLQEFAHRDFDWHCRIDIPYAILEHVLPSFGNGQRQGTITFTLKSPPKFYHIQSTEDLHLYAGKEAPPNDLPNDMLSALASLNLGPSKKAHRLERLCALSQSDTKNSALCMVYRIAFFDTRSAKYAWNYVKDFAIPEAHDWKTTESAAHLTNPIEVECYDVERILSDYRPSIPFEFDFQVRFQLMALMLEGTITPRKMIRMIPFVQKIARKHGSELTANGIRQLGRQIPTPAPNIDADQFSLDTLQASLFRGVQESQERRMIGQDLNSKHKKHQHLVLTYRSTVTPTGILLRGPDWGVSNRVLRKYSNHSEYFMRVFFADEDGLSVFHDPRASHEQVYARFRHVLQNGITVAGRTFDFLGFSHASLRNHQAWFLAPFEQEDGVIVCASDIIRDLGDFSHIHCSAKCAARIGQAFSDTIFSVTIPSTAYIIEVKNDVMRNGRCFSDGCGTISYSLLRQVWRALPPERRQQRPTVLQIRYRGAKGVLSLDSSLGGEQLHIRKSMTKYVAKESWKDLELCGAAYKPLSVYLNHQFIRILEDLGVPVSSFKSVQDEAVRTLKLITEHPLSAASFLQFSGSAVFAKIPTLFELMNQIGLSFHADQFLTDVVEVAAMAWLRSIKYRARIPIADGHLLYGIMDETNTLQEGEVYIPTQAFSDGKLDRSILVGTRIMVTRAPALHPGDVQLVTAVDVAEDSPLRSLYNCIVFSQQGARDLPSQLSGGDLDGDLFHVIYDRRLIPNITVPPADYASTPAKDLGRPVQVNDIVDFFVEYMNMDRLGQISNKHKIRADKHPSGTQHPECIVLAGLASDAVDFSKSGVPADMKKIPPGHDQIRPDFMAPGSNFVINKLGAAELEELEQDDADEPDVISILDADKFKPRYYRSDNVLGILYRDIDEKKFFDRMKHDFEMFRRTWGGESLVQKLSRYVDRETSGILWDHHQDFAEELREYYEDNMLEIMDTLRPHRGQPLTELEVFSGNILGKKERAPSRYIREANLEVQERFNRDVSGIIKRIIHGDGEWESARDAEALPRAIACFKVALEGKGWENYRTLKSWRYVTAAVCLEQLWQYQGRHLRPL</sequence>
<dbReference type="PANTHER" id="PTHR23079">
    <property type="entry name" value="RNA-DEPENDENT RNA POLYMERASE"/>
    <property type="match status" value="1"/>
</dbReference>
<dbReference type="Proteomes" id="UP001140560">
    <property type="component" value="Unassembled WGS sequence"/>
</dbReference>
<name>A0A9W9CJH5_9PLEO</name>
<dbReference type="InterPro" id="IPR057503">
    <property type="entry name" value="PH_RdRP"/>
</dbReference>
<dbReference type="InterPro" id="IPR057596">
    <property type="entry name" value="RDRP_core"/>
</dbReference>
<keyword evidence="1" id="KW-0808">Transferase</keyword>
<dbReference type="GO" id="GO:0003968">
    <property type="term" value="F:RNA-directed RNA polymerase activity"/>
    <property type="evidence" value="ECO:0007669"/>
    <property type="project" value="UniProtKB-KW"/>
</dbReference>
<comment type="caution">
    <text evidence="4">The sequence shown here is derived from an EMBL/GenBank/DDBJ whole genome shotgun (WGS) entry which is preliminary data.</text>
</comment>
<accession>A0A9W9CJH5</accession>
<keyword evidence="5" id="KW-1185">Reference proteome</keyword>
<dbReference type="EMBL" id="JAPEUY010000015">
    <property type="protein sequence ID" value="KAJ4365647.1"/>
    <property type="molecule type" value="Genomic_DNA"/>
</dbReference>
<evidence type="ECO:0000313" key="5">
    <source>
        <dbReference type="Proteomes" id="UP001140560"/>
    </source>
</evidence>
<protein>
    <recommendedName>
        <fullName evidence="1">RNA-dependent RNA polymerase</fullName>
        <ecNumber evidence="1">2.7.7.48</ecNumber>
    </recommendedName>
</protein>
<dbReference type="GO" id="GO:0031380">
    <property type="term" value="C:nuclear RNA-directed RNA polymerase complex"/>
    <property type="evidence" value="ECO:0007669"/>
    <property type="project" value="TreeGrafter"/>
</dbReference>
<evidence type="ECO:0000259" key="3">
    <source>
        <dbReference type="Pfam" id="PF25358"/>
    </source>
</evidence>
<evidence type="ECO:0000259" key="2">
    <source>
        <dbReference type="Pfam" id="PF05183"/>
    </source>
</evidence>
<comment type="catalytic activity">
    <reaction evidence="1">
        <text>RNA(n) + a ribonucleoside 5'-triphosphate = RNA(n+1) + diphosphate</text>
        <dbReference type="Rhea" id="RHEA:21248"/>
        <dbReference type="Rhea" id="RHEA-COMP:14527"/>
        <dbReference type="Rhea" id="RHEA-COMP:17342"/>
        <dbReference type="ChEBI" id="CHEBI:33019"/>
        <dbReference type="ChEBI" id="CHEBI:61557"/>
        <dbReference type="ChEBI" id="CHEBI:140395"/>
        <dbReference type="EC" id="2.7.7.48"/>
    </reaction>
</comment>
<dbReference type="Pfam" id="PF05183">
    <property type="entry name" value="RdRP"/>
    <property type="match status" value="1"/>
</dbReference>
<dbReference type="AlphaFoldDB" id="A0A9W9CJH5"/>
<dbReference type="EC" id="2.7.7.48" evidence="1"/>
<organism evidence="4 5">
    <name type="scientific">Neocucurbitaria cava</name>
    <dbReference type="NCBI Taxonomy" id="798079"/>
    <lineage>
        <taxon>Eukaryota</taxon>
        <taxon>Fungi</taxon>
        <taxon>Dikarya</taxon>
        <taxon>Ascomycota</taxon>
        <taxon>Pezizomycotina</taxon>
        <taxon>Dothideomycetes</taxon>
        <taxon>Pleosporomycetidae</taxon>
        <taxon>Pleosporales</taxon>
        <taxon>Pleosporineae</taxon>
        <taxon>Cucurbitariaceae</taxon>
        <taxon>Neocucurbitaria</taxon>
    </lineage>
</organism>
<dbReference type="PANTHER" id="PTHR23079:SF17">
    <property type="entry name" value="RNA-DEPENDENT RNA POLYMERASE"/>
    <property type="match status" value="1"/>
</dbReference>